<feature type="domain" description="Histidine kinase" evidence="8">
    <location>
        <begin position="211"/>
        <end position="422"/>
    </location>
</feature>
<dbReference type="PANTHER" id="PTHR44936">
    <property type="entry name" value="SENSOR PROTEIN CREC"/>
    <property type="match status" value="1"/>
</dbReference>
<dbReference type="SUPFAM" id="SSF55874">
    <property type="entry name" value="ATPase domain of HSP90 chaperone/DNA topoisomerase II/histidine kinase"/>
    <property type="match status" value="1"/>
</dbReference>
<dbReference type="Pfam" id="PF25323">
    <property type="entry name" value="6TM_PilS"/>
    <property type="match status" value="1"/>
</dbReference>
<dbReference type="NCBIfam" id="NF033792">
    <property type="entry name" value="ActS_PrrB_HisK"/>
    <property type="match status" value="1"/>
</dbReference>
<keyword evidence="7" id="KW-0472">Membrane</keyword>
<evidence type="ECO:0000256" key="5">
    <source>
        <dbReference type="ARBA" id="ARBA00022777"/>
    </source>
</evidence>
<keyword evidence="5 9" id="KW-0418">Kinase</keyword>
<keyword evidence="7" id="KW-1133">Transmembrane helix</keyword>
<dbReference type="PROSITE" id="PS50109">
    <property type="entry name" value="HIS_KIN"/>
    <property type="match status" value="1"/>
</dbReference>
<keyword evidence="3" id="KW-0808">Transferase</keyword>
<dbReference type="InterPro" id="IPR036890">
    <property type="entry name" value="HATPase_C_sf"/>
</dbReference>
<feature type="transmembrane region" description="Helical" evidence="7">
    <location>
        <begin position="20"/>
        <end position="39"/>
    </location>
</feature>
<keyword evidence="4" id="KW-0547">Nucleotide-binding</keyword>
<dbReference type="Gene3D" id="3.30.565.10">
    <property type="entry name" value="Histidine kinase-like ATPase, C-terminal domain"/>
    <property type="match status" value="1"/>
</dbReference>
<dbReference type="GO" id="GO:0016301">
    <property type="term" value="F:kinase activity"/>
    <property type="evidence" value="ECO:0007669"/>
    <property type="project" value="UniProtKB-KW"/>
</dbReference>
<gene>
    <name evidence="9" type="ORF">VP91_00003200</name>
</gene>
<dbReference type="InterPro" id="IPR003661">
    <property type="entry name" value="HisK_dim/P_dom"/>
</dbReference>
<dbReference type="Pfam" id="PF02518">
    <property type="entry name" value="HATPase_c"/>
    <property type="match status" value="1"/>
</dbReference>
<keyword evidence="7" id="KW-0812">Transmembrane</keyword>
<dbReference type="InterPro" id="IPR005467">
    <property type="entry name" value="His_kinase_dom"/>
</dbReference>
<evidence type="ECO:0000313" key="9">
    <source>
        <dbReference type="EMBL" id="NMN67181.1"/>
    </source>
</evidence>
<evidence type="ECO:0000259" key="8">
    <source>
        <dbReference type="PROSITE" id="PS50109"/>
    </source>
</evidence>
<evidence type="ECO:0000256" key="1">
    <source>
        <dbReference type="ARBA" id="ARBA00000085"/>
    </source>
</evidence>
<dbReference type="EC" id="2.7.13.3" evidence="2"/>
<dbReference type="InterPro" id="IPR047770">
    <property type="entry name" value="RegB"/>
</dbReference>
<dbReference type="CDD" id="cd00082">
    <property type="entry name" value="HisKA"/>
    <property type="match status" value="1"/>
</dbReference>
<feature type="transmembrane region" description="Helical" evidence="7">
    <location>
        <begin position="123"/>
        <end position="143"/>
    </location>
</feature>
<dbReference type="SMART" id="SM00387">
    <property type="entry name" value="HATPase_c"/>
    <property type="match status" value="1"/>
</dbReference>
<evidence type="ECO:0000256" key="3">
    <source>
        <dbReference type="ARBA" id="ARBA00022679"/>
    </source>
</evidence>
<keyword evidence="10" id="KW-1185">Reference proteome</keyword>
<dbReference type="InterPro" id="IPR050980">
    <property type="entry name" value="2C_sensor_his_kinase"/>
</dbReference>
<reference evidence="9 10" key="1">
    <citation type="submission" date="2019-07" db="EMBL/GenBank/DDBJ databases">
        <title>SAR11 Genome Evolution.</title>
        <authorList>
            <person name="Giovannoni S."/>
        </authorList>
    </citation>
    <scope>NUCLEOTIDE SEQUENCE [LARGE SCALE GENOMIC DNA]</scope>
    <source>
        <strain evidence="9 10">HTCC9565</strain>
    </source>
</reference>
<dbReference type="Proteomes" id="UP001166004">
    <property type="component" value="Unassembled WGS sequence"/>
</dbReference>
<dbReference type="RefSeq" id="WP_169035691.1">
    <property type="nucleotide sequence ID" value="NZ_LANA01000001.1"/>
</dbReference>
<dbReference type="PANTHER" id="PTHR44936:SF10">
    <property type="entry name" value="SENSOR PROTEIN RSTB"/>
    <property type="match status" value="1"/>
</dbReference>
<dbReference type="Gene3D" id="1.10.287.130">
    <property type="match status" value="1"/>
</dbReference>
<dbReference type="InterPro" id="IPR003594">
    <property type="entry name" value="HATPase_dom"/>
</dbReference>
<evidence type="ECO:0000256" key="4">
    <source>
        <dbReference type="ARBA" id="ARBA00022741"/>
    </source>
</evidence>
<evidence type="ECO:0000256" key="6">
    <source>
        <dbReference type="ARBA" id="ARBA00022840"/>
    </source>
</evidence>
<sequence length="426" mass="48566">MEFFETSKYFSLKKSTYINLRSIAIIGQLITINLIYFIFGLKFNLVLGNLIILAGILSNLYLLYGDKNTQLLDKTAFFFLLIDISQLSCLLYLSGGISNPFSIFLIIPTIFSSSYLGFKSNLLLVTITILLIVFLTFFNQPLPFPVSEHFHVDNYYYYSIPISLIVALIFLNYFALTFGKESRIRKEALNKMEEIMSKEHELLSLGGQAAAAAHSLGTPFSTMKIISSDLLKQFKDKPQIRKDIDLLVSEIERCSEILKKLTLNPTIEDDFIDRDLTIIDYVNEIIKSFRETSKKEFILNFNQYSNSLNITKSIEIVYGLRNFIGNANKFSKNKVFIDIKSDDNITEIIIEDDGEGYPNDVLRKIGEPYVKSFKSSIKSKSGLGLGIFIGKTLLEKNYANILCRNSKIRSGAEVNIKWKNKDLLKI</sequence>
<feature type="transmembrane region" description="Helical" evidence="7">
    <location>
        <begin position="45"/>
        <end position="64"/>
    </location>
</feature>
<evidence type="ECO:0000313" key="10">
    <source>
        <dbReference type="Proteomes" id="UP001166004"/>
    </source>
</evidence>
<organism evidence="9 10">
    <name type="scientific">Pelagibacter ubique</name>
    <dbReference type="NCBI Taxonomy" id="198252"/>
    <lineage>
        <taxon>Bacteria</taxon>
        <taxon>Pseudomonadati</taxon>
        <taxon>Pseudomonadota</taxon>
        <taxon>Alphaproteobacteria</taxon>
        <taxon>Candidatus Pelagibacterales</taxon>
        <taxon>Candidatus Pelagibacteraceae</taxon>
        <taxon>Candidatus Pelagibacter</taxon>
    </lineage>
</organism>
<proteinExistence type="predicted"/>
<comment type="caution">
    <text evidence="9">The sequence shown here is derived from an EMBL/GenBank/DDBJ whole genome shotgun (WGS) entry which is preliminary data.</text>
</comment>
<feature type="transmembrane region" description="Helical" evidence="7">
    <location>
        <begin position="101"/>
        <end position="118"/>
    </location>
</feature>
<protein>
    <recommendedName>
        <fullName evidence="2">histidine kinase</fullName>
        <ecNumber evidence="2">2.7.13.3</ecNumber>
    </recommendedName>
</protein>
<accession>A0ABX1SZB8</accession>
<evidence type="ECO:0000256" key="7">
    <source>
        <dbReference type="SAM" id="Phobius"/>
    </source>
</evidence>
<feature type="transmembrane region" description="Helical" evidence="7">
    <location>
        <begin position="76"/>
        <end position="95"/>
    </location>
</feature>
<keyword evidence="6" id="KW-0067">ATP-binding</keyword>
<feature type="transmembrane region" description="Helical" evidence="7">
    <location>
        <begin position="155"/>
        <end position="176"/>
    </location>
</feature>
<dbReference type="EMBL" id="LANA01000001">
    <property type="protein sequence ID" value="NMN67181.1"/>
    <property type="molecule type" value="Genomic_DNA"/>
</dbReference>
<name>A0ABX1SZB8_PELUQ</name>
<comment type="catalytic activity">
    <reaction evidence="1">
        <text>ATP + protein L-histidine = ADP + protein N-phospho-L-histidine.</text>
        <dbReference type="EC" id="2.7.13.3"/>
    </reaction>
</comment>
<evidence type="ECO:0000256" key="2">
    <source>
        <dbReference type="ARBA" id="ARBA00012438"/>
    </source>
</evidence>